<dbReference type="InterPro" id="IPR003439">
    <property type="entry name" value="ABC_transporter-like_ATP-bd"/>
</dbReference>
<evidence type="ECO:0000256" key="1">
    <source>
        <dbReference type="ARBA" id="ARBA00005417"/>
    </source>
</evidence>
<dbReference type="CDD" id="cd03224">
    <property type="entry name" value="ABC_TM1139_LivF_branched"/>
    <property type="match status" value="1"/>
</dbReference>
<dbReference type="SMART" id="SM00382">
    <property type="entry name" value="AAA"/>
    <property type="match status" value="1"/>
</dbReference>
<evidence type="ECO:0000256" key="2">
    <source>
        <dbReference type="ARBA" id="ARBA00022448"/>
    </source>
</evidence>
<organism evidence="7 8">
    <name type="scientific">Tectimicrobiota bacterium</name>
    <dbReference type="NCBI Taxonomy" id="2528274"/>
    <lineage>
        <taxon>Bacteria</taxon>
        <taxon>Pseudomonadati</taxon>
        <taxon>Nitrospinota/Tectimicrobiota group</taxon>
        <taxon>Candidatus Tectimicrobiota</taxon>
    </lineage>
</organism>
<dbReference type="Proteomes" id="UP000772181">
    <property type="component" value="Unassembled WGS sequence"/>
</dbReference>
<keyword evidence="5" id="KW-0029">Amino-acid transport</keyword>
<dbReference type="GO" id="GO:0005524">
    <property type="term" value="F:ATP binding"/>
    <property type="evidence" value="ECO:0007669"/>
    <property type="project" value="UniProtKB-KW"/>
</dbReference>
<dbReference type="GO" id="GO:0015658">
    <property type="term" value="F:branched-chain amino acid transmembrane transporter activity"/>
    <property type="evidence" value="ECO:0007669"/>
    <property type="project" value="TreeGrafter"/>
</dbReference>
<keyword evidence="2" id="KW-0813">Transport</keyword>
<keyword evidence="3" id="KW-0547">Nucleotide-binding</keyword>
<comment type="caution">
    <text evidence="7">The sequence shown here is derived from an EMBL/GenBank/DDBJ whole genome shotgun (WGS) entry which is preliminary data.</text>
</comment>
<sequence>MLLEVKGLIAGYKKSMVLHEVSLKIDHGEVVALIGHNGAGKTTTLKSIIGLIKPHKGSINWDGIEINGRPPASIVLQGISLVPQEKALFSDLSVEENLDMASYATKDKSEIEKRRNTCLELFPILRERIWQSGGTLSGGEQKMLAISMGLMLQPKLLMLDEPSLGLAPLLVQNVMENVIEINKRFGTAIILVEQNVKQALLTSQRTYVMKLGQIILDDKSENLLKQDQLWHLF</sequence>
<name>A0A933LQN5_UNCTE</name>
<dbReference type="PANTHER" id="PTHR43820">
    <property type="entry name" value="HIGH-AFFINITY BRANCHED-CHAIN AMINO ACID TRANSPORT ATP-BINDING PROTEIN LIVF"/>
    <property type="match status" value="1"/>
</dbReference>
<accession>A0A933LQN5</accession>
<evidence type="ECO:0000259" key="6">
    <source>
        <dbReference type="PROSITE" id="PS50893"/>
    </source>
</evidence>
<dbReference type="AlphaFoldDB" id="A0A933LQN5"/>
<dbReference type="PROSITE" id="PS50893">
    <property type="entry name" value="ABC_TRANSPORTER_2"/>
    <property type="match status" value="1"/>
</dbReference>
<protein>
    <submittedName>
        <fullName evidence="7">ABC transporter ATP-binding protein</fullName>
    </submittedName>
</protein>
<evidence type="ECO:0000313" key="8">
    <source>
        <dbReference type="Proteomes" id="UP000772181"/>
    </source>
</evidence>
<reference evidence="7" key="1">
    <citation type="submission" date="2020-07" db="EMBL/GenBank/DDBJ databases">
        <title>Huge and variable diversity of episymbiotic CPR bacteria and DPANN archaea in groundwater ecosystems.</title>
        <authorList>
            <person name="He C.Y."/>
            <person name="Keren R."/>
            <person name="Whittaker M."/>
            <person name="Farag I.F."/>
            <person name="Doudna J."/>
            <person name="Cate J.H.D."/>
            <person name="Banfield J.F."/>
        </authorList>
    </citation>
    <scope>NUCLEOTIDE SEQUENCE</scope>
    <source>
        <strain evidence="7">NC_groundwater_1482_Ag_S-0.65um_47_24</strain>
    </source>
</reference>
<keyword evidence="4 7" id="KW-0067">ATP-binding</keyword>
<dbReference type="EMBL" id="JACQWF010000175">
    <property type="protein sequence ID" value="MBI4595502.1"/>
    <property type="molecule type" value="Genomic_DNA"/>
</dbReference>
<dbReference type="PROSITE" id="PS00211">
    <property type="entry name" value="ABC_TRANSPORTER_1"/>
    <property type="match status" value="1"/>
</dbReference>
<feature type="domain" description="ABC transporter" evidence="6">
    <location>
        <begin position="3"/>
        <end position="232"/>
    </location>
</feature>
<comment type="similarity">
    <text evidence="1">Belongs to the ABC transporter superfamily.</text>
</comment>
<evidence type="ECO:0000256" key="5">
    <source>
        <dbReference type="ARBA" id="ARBA00022970"/>
    </source>
</evidence>
<proteinExistence type="inferred from homology"/>
<dbReference type="Pfam" id="PF00005">
    <property type="entry name" value="ABC_tran"/>
    <property type="match status" value="1"/>
</dbReference>
<evidence type="ECO:0000313" key="7">
    <source>
        <dbReference type="EMBL" id="MBI4595502.1"/>
    </source>
</evidence>
<gene>
    <name evidence="7" type="ORF">HY730_03885</name>
</gene>
<dbReference type="GO" id="GO:0016887">
    <property type="term" value="F:ATP hydrolysis activity"/>
    <property type="evidence" value="ECO:0007669"/>
    <property type="project" value="InterPro"/>
</dbReference>
<evidence type="ECO:0000256" key="4">
    <source>
        <dbReference type="ARBA" id="ARBA00022840"/>
    </source>
</evidence>
<dbReference type="InterPro" id="IPR052156">
    <property type="entry name" value="BCAA_Transport_ATP-bd_LivF"/>
</dbReference>
<dbReference type="Gene3D" id="3.40.50.300">
    <property type="entry name" value="P-loop containing nucleotide triphosphate hydrolases"/>
    <property type="match status" value="1"/>
</dbReference>
<dbReference type="SUPFAM" id="SSF52540">
    <property type="entry name" value="P-loop containing nucleoside triphosphate hydrolases"/>
    <property type="match status" value="1"/>
</dbReference>
<dbReference type="InterPro" id="IPR017871">
    <property type="entry name" value="ABC_transporter-like_CS"/>
</dbReference>
<dbReference type="GO" id="GO:0015807">
    <property type="term" value="P:L-amino acid transport"/>
    <property type="evidence" value="ECO:0007669"/>
    <property type="project" value="TreeGrafter"/>
</dbReference>
<evidence type="ECO:0000256" key="3">
    <source>
        <dbReference type="ARBA" id="ARBA00022741"/>
    </source>
</evidence>
<dbReference type="PANTHER" id="PTHR43820:SF4">
    <property type="entry name" value="HIGH-AFFINITY BRANCHED-CHAIN AMINO ACID TRANSPORT ATP-BINDING PROTEIN LIVF"/>
    <property type="match status" value="1"/>
</dbReference>
<dbReference type="InterPro" id="IPR027417">
    <property type="entry name" value="P-loop_NTPase"/>
</dbReference>
<dbReference type="InterPro" id="IPR003593">
    <property type="entry name" value="AAA+_ATPase"/>
</dbReference>